<reference evidence="7 8" key="1">
    <citation type="submission" date="2024-06" db="EMBL/GenBank/DDBJ databases">
        <title>Genomic Encyclopedia of Type Strains, Phase V (KMG-V): Genome sequencing to study the core and pangenomes of soil and plant-associated prokaryotes.</title>
        <authorList>
            <person name="Whitman W."/>
        </authorList>
    </citation>
    <scope>NUCLEOTIDE SEQUENCE [LARGE SCALE GENOMIC DNA]</scope>
    <source>
        <strain evidence="7 8">NE40</strain>
    </source>
</reference>
<feature type="transmembrane region" description="Helical" evidence="6">
    <location>
        <begin position="40"/>
        <end position="65"/>
    </location>
</feature>
<evidence type="ECO:0000256" key="4">
    <source>
        <dbReference type="ARBA" id="ARBA00022989"/>
    </source>
</evidence>
<keyword evidence="2" id="KW-1003">Cell membrane</keyword>
<evidence type="ECO:0000313" key="7">
    <source>
        <dbReference type="EMBL" id="MET4757998.1"/>
    </source>
</evidence>
<name>A0ABV2SJU1_9GAMM</name>
<evidence type="ECO:0000256" key="1">
    <source>
        <dbReference type="ARBA" id="ARBA00004651"/>
    </source>
</evidence>
<feature type="transmembrane region" description="Helical" evidence="6">
    <location>
        <begin position="118"/>
        <end position="138"/>
    </location>
</feature>
<evidence type="ECO:0000256" key="6">
    <source>
        <dbReference type="SAM" id="Phobius"/>
    </source>
</evidence>
<organism evidence="7 8">
    <name type="scientific">Endozoicomonas lisbonensis</name>
    <dbReference type="NCBI Taxonomy" id="3120522"/>
    <lineage>
        <taxon>Bacteria</taxon>
        <taxon>Pseudomonadati</taxon>
        <taxon>Pseudomonadota</taxon>
        <taxon>Gammaproteobacteria</taxon>
        <taxon>Oceanospirillales</taxon>
        <taxon>Endozoicomonadaceae</taxon>
        <taxon>Endozoicomonas</taxon>
    </lineage>
</organism>
<evidence type="ECO:0000256" key="5">
    <source>
        <dbReference type="ARBA" id="ARBA00023136"/>
    </source>
</evidence>
<feature type="transmembrane region" description="Helical" evidence="6">
    <location>
        <begin position="185"/>
        <end position="203"/>
    </location>
</feature>
<dbReference type="EMBL" id="JBEWTB010000002">
    <property type="protein sequence ID" value="MET4757998.1"/>
    <property type="molecule type" value="Genomic_DNA"/>
</dbReference>
<comment type="subcellular location">
    <subcellularLocation>
        <location evidence="1">Cell membrane</location>
        <topology evidence="1">Multi-pass membrane protein</topology>
    </subcellularLocation>
</comment>
<feature type="transmembrane region" description="Helical" evidence="6">
    <location>
        <begin position="71"/>
        <end position="88"/>
    </location>
</feature>
<keyword evidence="4 6" id="KW-1133">Transmembrane helix</keyword>
<gene>
    <name evidence="7" type="ORF">V5J35_003190</name>
</gene>
<accession>A0ABV2SJU1</accession>
<evidence type="ECO:0000256" key="2">
    <source>
        <dbReference type="ARBA" id="ARBA00022475"/>
    </source>
</evidence>
<feature type="transmembrane region" description="Helical" evidence="6">
    <location>
        <begin position="150"/>
        <end position="173"/>
    </location>
</feature>
<dbReference type="PANTHER" id="PTHR30086:SF16">
    <property type="entry name" value="AMINO ACID EFFLUX PERMEASE RHTB FAMILY"/>
    <property type="match status" value="1"/>
</dbReference>
<sequence length="204" mass="21794">METSAWLSLLTICVLGAISPGPSLVAVMKYTVQGSKLHGMVAAVSHAAGIGLYAFLVAAGLAVVITESPQVLKVMTIAGAAYLAWLGFKSIVSKGAITPDTTRQENSLPLYQAARDGFLIAFLNPKIAVFFLALFSQFVTPESTRTTQLLMALMATLCDGIWYCLIATIASHSSILPALRRHAMLINRLCGLFLILVALRIVIN</sequence>
<evidence type="ECO:0000313" key="8">
    <source>
        <dbReference type="Proteomes" id="UP001549366"/>
    </source>
</evidence>
<keyword evidence="3 6" id="KW-0812">Transmembrane</keyword>
<keyword evidence="5 6" id="KW-0472">Membrane</keyword>
<dbReference type="PANTHER" id="PTHR30086">
    <property type="entry name" value="ARGININE EXPORTER PROTEIN ARGO"/>
    <property type="match status" value="1"/>
</dbReference>
<dbReference type="Proteomes" id="UP001549366">
    <property type="component" value="Unassembled WGS sequence"/>
</dbReference>
<dbReference type="Pfam" id="PF01810">
    <property type="entry name" value="LysE"/>
    <property type="match status" value="1"/>
</dbReference>
<dbReference type="RefSeq" id="WP_354008110.1">
    <property type="nucleotide sequence ID" value="NZ_JBEWTA010000001.1"/>
</dbReference>
<dbReference type="InterPro" id="IPR001123">
    <property type="entry name" value="LeuE-type"/>
</dbReference>
<feature type="transmembrane region" description="Helical" evidence="6">
    <location>
        <begin position="6"/>
        <end position="28"/>
    </location>
</feature>
<proteinExistence type="predicted"/>
<keyword evidence="8" id="KW-1185">Reference proteome</keyword>
<protein>
    <submittedName>
        <fullName evidence="7">Threonine/homoserine/homoserine lactone efflux protein</fullName>
    </submittedName>
</protein>
<evidence type="ECO:0000256" key="3">
    <source>
        <dbReference type="ARBA" id="ARBA00022692"/>
    </source>
</evidence>
<comment type="caution">
    <text evidence="7">The sequence shown here is derived from an EMBL/GenBank/DDBJ whole genome shotgun (WGS) entry which is preliminary data.</text>
</comment>
<dbReference type="PIRSF" id="PIRSF006324">
    <property type="entry name" value="LeuE"/>
    <property type="match status" value="1"/>
</dbReference>